<dbReference type="InterPro" id="IPR035965">
    <property type="entry name" value="PAS-like_dom_sf"/>
</dbReference>
<keyword evidence="1" id="KW-0805">Transcription regulation</keyword>
<dbReference type="SUPFAM" id="SSF55785">
    <property type="entry name" value="PYP-like sensor domain (PAS domain)"/>
    <property type="match status" value="1"/>
</dbReference>
<name>A0A917SEN7_9ACTN</name>
<organism evidence="5 6">
    <name type="scientific">Microlunatus endophyticus</name>
    <dbReference type="NCBI Taxonomy" id="1716077"/>
    <lineage>
        <taxon>Bacteria</taxon>
        <taxon>Bacillati</taxon>
        <taxon>Actinomycetota</taxon>
        <taxon>Actinomycetes</taxon>
        <taxon>Propionibacteriales</taxon>
        <taxon>Propionibacteriaceae</taxon>
        <taxon>Microlunatus</taxon>
    </lineage>
</organism>
<dbReference type="AlphaFoldDB" id="A0A917SEN7"/>
<dbReference type="InterPro" id="IPR050204">
    <property type="entry name" value="AraC_XylS_family_regulators"/>
</dbReference>
<gene>
    <name evidence="5" type="primary">araC</name>
    <name evidence="5" type="ORF">GCM10011575_33990</name>
</gene>
<dbReference type="SUPFAM" id="SSF46689">
    <property type="entry name" value="Homeodomain-like"/>
    <property type="match status" value="2"/>
</dbReference>
<dbReference type="GO" id="GO:0043565">
    <property type="term" value="F:sequence-specific DNA binding"/>
    <property type="evidence" value="ECO:0007669"/>
    <property type="project" value="InterPro"/>
</dbReference>
<keyword evidence="6" id="KW-1185">Reference proteome</keyword>
<keyword evidence="3" id="KW-0804">Transcription</keyword>
<dbReference type="PANTHER" id="PTHR46796">
    <property type="entry name" value="HTH-TYPE TRANSCRIPTIONAL ACTIVATOR RHAS-RELATED"/>
    <property type="match status" value="1"/>
</dbReference>
<reference evidence="5" key="2">
    <citation type="submission" date="2020-09" db="EMBL/GenBank/DDBJ databases">
        <authorList>
            <person name="Sun Q."/>
            <person name="Zhou Y."/>
        </authorList>
    </citation>
    <scope>NUCLEOTIDE SEQUENCE</scope>
    <source>
        <strain evidence="5">CGMCC 4.7306</strain>
    </source>
</reference>
<reference evidence="5" key="1">
    <citation type="journal article" date="2014" name="Int. J. Syst. Evol. Microbiol.">
        <title>Complete genome sequence of Corynebacterium casei LMG S-19264T (=DSM 44701T), isolated from a smear-ripened cheese.</title>
        <authorList>
            <consortium name="US DOE Joint Genome Institute (JGI-PGF)"/>
            <person name="Walter F."/>
            <person name="Albersmeier A."/>
            <person name="Kalinowski J."/>
            <person name="Ruckert C."/>
        </authorList>
    </citation>
    <scope>NUCLEOTIDE SEQUENCE</scope>
    <source>
        <strain evidence="5">CGMCC 4.7306</strain>
    </source>
</reference>
<evidence type="ECO:0000256" key="3">
    <source>
        <dbReference type="ARBA" id="ARBA00023163"/>
    </source>
</evidence>
<proteinExistence type="predicted"/>
<dbReference type="InterPro" id="IPR018062">
    <property type="entry name" value="HTH_AraC-typ_CS"/>
</dbReference>
<dbReference type="InterPro" id="IPR013656">
    <property type="entry name" value="PAS_4"/>
</dbReference>
<accession>A0A917SEN7</accession>
<evidence type="ECO:0000256" key="1">
    <source>
        <dbReference type="ARBA" id="ARBA00023015"/>
    </source>
</evidence>
<dbReference type="PROSITE" id="PS01124">
    <property type="entry name" value="HTH_ARAC_FAMILY_2"/>
    <property type="match status" value="1"/>
</dbReference>
<dbReference type="Gene3D" id="3.30.450.20">
    <property type="entry name" value="PAS domain"/>
    <property type="match status" value="1"/>
</dbReference>
<dbReference type="Proteomes" id="UP000613840">
    <property type="component" value="Unassembled WGS sequence"/>
</dbReference>
<evidence type="ECO:0000256" key="2">
    <source>
        <dbReference type="ARBA" id="ARBA00023125"/>
    </source>
</evidence>
<feature type="domain" description="HTH araC/xylS-type" evidence="4">
    <location>
        <begin position="157"/>
        <end position="255"/>
    </location>
</feature>
<protein>
    <submittedName>
        <fullName evidence="5">Transcriptional regulator</fullName>
    </submittedName>
</protein>
<evidence type="ECO:0000313" key="6">
    <source>
        <dbReference type="Proteomes" id="UP000613840"/>
    </source>
</evidence>
<dbReference type="Gene3D" id="1.10.10.60">
    <property type="entry name" value="Homeodomain-like"/>
    <property type="match status" value="1"/>
</dbReference>
<dbReference type="SMART" id="SM00342">
    <property type="entry name" value="HTH_ARAC"/>
    <property type="match status" value="1"/>
</dbReference>
<dbReference type="InterPro" id="IPR018060">
    <property type="entry name" value="HTH_AraC"/>
</dbReference>
<dbReference type="InterPro" id="IPR009057">
    <property type="entry name" value="Homeodomain-like_sf"/>
</dbReference>
<sequence length="259" mass="29496">MKGEGSDMLSRSESFQHRDELLARLAPPIQFNELFDYLRGVHFFAKNTAGEILFASVGLARLYGFDSETEFIGCTDFDVLPVGLARKFRRDDVEVMTTGRRLLGIVELFPNPQGIPDWYLTNKLPLRDADGTVLGLMGSIQTHRDATEQAHPPFGIDIAVSRMRENPSENLSIRELAALCSMSVRQFEIRFKEVYRLSPHQFRIRLRVMNACENLRNTDLPIADVATVAGFYDQSALARHFEAVMGYSPRQYRRRFTLG</sequence>
<dbReference type="GO" id="GO:0003700">
    <property type="term" value="F:DNA-binding transcription factor activity"/>
    <property type="evidence" value="ECO:0007669"/>
    <property type="project" value="InterPro"/>
</dbReference>
<evidence type="ECO:0000313" key="5">
    <source>
        <dbReference type="EMBL" id="GGL72914.1"/>
    </source>
</evidence>
<dbReference type="PROSITE" id="PS00041">
    <property type="entry name" value="HTH_ARAC_FAMILY_1"/>
    <property type="match status" value="1"/>
</dbReference>
<keyword evidence="2" id="KW-0238">DNA-binding</keyword>
<comment type="caution">
    <text evidence="5">The sequence shown here is derived from an EMBL/GenBank/DDBJ whole genome shotgun (WGS) entry which is preliminary data.</text>
</comment>
<dbReference type="EMBL" id="BMMZ01000009">
    <property type="protein sequence ID" value="GGL72914.1"/>
    <property type="molecule type" value="Genomic_DNA"/>
</dbReference>
<evidence type="ECO:0000259" key="4">
    <source>
        <dbReference type="PROSITE" id="PS01124"/>
    </source>
</evidence>
<dbReference type="Pfam" id="PF08448">
    <property type="entry name" value="PAS_4"/>
    <property type="match status" value="1"/>
</dbReference>
<dbReference type="Pfam" id="PF12833">
    <property type="entry name" value="HTH_18"/>
    <property type="match status" value="1"/>
</dbReference>